<dbReference type="OrthoDB" id="2189733at2759"/>
<reference evidence="1 2" key="1">
    <citation type="submission" date="2017-12" db="EMBL/GenBank/DDBJ databases">
        <authorList>
            <person name="Pombert J.-F."/>
            <person name="Haag K.L."/>
            <person name="Ebert D."/>
        </authorList>
    </citation>
    <scope>NUCLEOTIDE SEQUENCE [LARGE SCALE GENOMIC DNA]</scope>
    <source>
        <strain evidence="1">IL-G-3</strain>
    </source>
</reference>
<keyword evidence="2" id="KW-1185">Reference proteome</keyword>
<dbReference type="Proteomes" id="UP000292282">
    <property type="component" value="Unassembled WGS sequence"/>
</dbReference>
<accession>A0A4Q9LXX6</accession>
<evidence type="ECO:0000313" key="2">
    <source>
        <dbReference type="Proteomes" id="UP000292282"/>
    </source>
</evidence>
<dbReference type="VEuPathDB" id="MicrosporidiaDB:CWI38_0705p0030"/>
<comment type="caution">
    <text evidence="1">The sequence shown here is derived from an EMBL/GenBank/DDBJ whole genome shotgun (WGS) entry which is preliminary data.</text>
</comment>
<proteinExistence type="predicted"/>
<organism evidence="1 2">
    <name type="scientific">Hamiltosporidium tvaerminnensis</name>
    <dbReference type="NCBI Taxonomy" id="1176355"/>
    <lineage>
        <taxon>Eukaryota</taxon>
        <taxon>Fungi</taxon>
        <taxon>Fungi incertae sedis</taxon>
        <taxon>Microsporidia</taxon>
        <taxon>Dubosqiidae</taxon>
        <taxon>Hamiltosporidium</taxon>
    </lineage>
</organism>
<protein>
    <submittedName>
        <fullName evidence="1">Uncharacterized protein</fullName>
    </submittedName>
</protein>
<gene>
    <name evidence="1" type="ORF">CWI38_0705p0030</name>
</gene>
<evidence type="ECO:0000313" key="1">
    <source>
        <dbReference type="EMBL" id="TBU12580.1"/>
    </source>
</evidence>
<name>A0A4Q9LXX6_9MICR</name>
<dbReference type="AlphaFoldDB" id="A0A4Q9LXX6"/>
<dbReference type="EMBL" id="PITK01000705">
    <property type="protein sequence ID" value="TBU12580.1"/>
    <property type="molecule type" value="Genomic_DNA"/>
</dbReference>
<sequence>MFQIPLTLRHKISGLTSISSVNDISSLILNSTLYILLQSQKYIELVSISLVSEKESLQMKCIFPISSSLSIHKNIIYVISITESYLYIFTKIPEESNLVLFQKIKIPGFKNPVILKGGRNNSPKNEKLSIFVFTSNQIHSFCTELLDMENEKSNLKIEKIKFCKIPITPYFTKIKNISLSVFNNQEIITYNTSSYVSVYFTNGNPLIKKCKLPPFKDIFLYDSQMYIFNNQNEISVYQIHINSFILKYKIETKLDFDIKWLYLQHERDENEYFCCEKINSQIRKSNTIPLILSGKMNNKYVLYVDGYLFETNSLVKTFQTYHNTFLGMSNDILFYLPDDSNFDLKFTSDEKNVFLAVLKKINESKNRSVIFDGEEDEKLFYKTTNVCGDKEGDFICTVSSLSDTNLKNNDFLEKLIENPLNCYLRTFKVEPSCGKSKIGIFFAGIVFNGFKIQIKKEICNILYFLINSAKNGDFSKKDSFEDEFCTFLCESFICDKSIEISETKNDSFSLESLLDKLLVLNQLLQFEYKCADVFKDYSYNFCSLYSCVSSLFDSNFFNANLILKILKVNFKEINFHWKEEEKNLYLYLHGMNNFYNDLNYFNIFIKIDKLYVNNVCLFFCRNFLIKEILQYLNEIEEKENFIIKSIWEEIFMVLCGFKNKNGIKNLFLENENLQCAGCTKNDFKPLIQYDFKTQEHEYETDIISIFEYLKENYEYFGILKESKTNCYLPSTSFDIKIFEKFLIKSWIKSGKSLQLIDLFMKSLNNKFDLLCNLEYKILLKILNFIENEISMTKESLNNIIPFLKNISTNQNINSPEYDYFISRVKRVYGKVIYIISEMVQDNSKKELSAQIIDSDVFYYKEFKSSDDIYNELPIVKSDIISNLENNYYSFKNNENKAVWTDVSELCNNDFFKKYQNEYFKKLEEFLNK</sequence>